<gene>
    <name evidence="2" type="ORF">L7E55_15875</name>
</gene>
<protein>
    <submittedName>
        <fullName evidence="2">Copper amine oxidase N-terminal domain-containing protein</fullName>
    </submittedName>
</protein>
<proteinExistence type="predicted"/>
<dbReference type="SUPFAM" id="SSF55383">
    <property type="entry name" value="Copper amine oxidase, domain N"/>
    <property type="match status" value="1"/>
</dbReference>
<feature type="domain" description="Copper amine oxidase-like N-terminal" evidence="1">
    <location>
        <begin position="31"/>
        <end position="105"/>
    </location>
</feature>
<accession>A0A9X4JWS2</accession>
<comment type="caution">
    <text evidence="2">The sequence shown here is derived from an EMBL/GenBank/DDBJ whole genome shotgun (WGS) entry which is preliminary data.</text>
</comment>
<evidence type="ECO:0000313" key="3">
    <source>
        <dbReference type="Proteomes" id="UP001154312"/>
    </source>
</evidence>
<dbReference type="RefSeq" id="WP_277445322.1">
    <property type="nucleotide sequence ID" value="NZ_JAKOAV010000043.1"/>
</dbReference>
<name>A0A9X4JWS2_9FIRM</name>
<dbReference type="AlphaFoldDB" id="A0A9X4JWS2"/>
<evidence type="ECO:0000259" key="1">
    <source>
        <dbReference type="Pfam" id="PF07833"/>
    </source>
</evidence>
<evidence type="ECO:0000313" key="2">
    <source>
        <dbReference type="EMBL" id="MDF9409808.1"/>
    </source>
</evidence>
<sequence length="223" mass="25019">MKRFGVILLCFMVVVLTVTTLALADTPIKLVINGQQIDSNPSPIMYQNRVFVPIRLVSQALGYNVTWQDSDQTVILDNRKPALKIYGSYDLEQKVNKALALLKNQSPETYTVIQNNIAEIRFAEEKNGDKAAWLTGNVINMCSDFGYTPVNQETPLIASIITKETYRYLYSKEPLAALTNDDAEVMADIVAYRVVQKLGASDELLFTLKQNAKNSLDRTYIAN</sequence>
<dbReference type="InterPro" id="IPR012854">
    <property type="entry name" value="Cu_amine_oxidase-like_N"/>
</dbReference>
<dbReference type="EMBL" id="JAKOAV010000043">
    <property type="protein sequence ID" value="MDF9409808.1"/>
    <property type="molecule type" value="Genomic_DNA"/>
</dbReference>
<dbReference type="InterPro" id="IPR036582">
    <property type="entry name" value="Mao_N_sf"/>
</dbReference>
<organism evidence="2 3">
    <name type="scientific">Pelotomaculum isophthalicicum JI</name>
    <dbReference type="NCBI Taxonomy" id="947010"/>
    <lineage>
        <taxon>Bacteria</taxon>
        <taxon>Bacillati</taxon>
        <taxon>Bacillota</taxon>
        <taxon>Clostridia</taxon>
        <taxon>Eubacteriales</taxon>
        <taxon>Desulfotomaculaceae</taxon>
        <taxon>Pelotomaculum</taxon>
    </lineage>
</organism>
<reference evidence="2" key="1">
    <citation type="submission" date="2022-02" db="EMBL/GenBank/DDBJ databases">
        <authorList>
            <person name="Leng L."/>
        </authorList>
    </citation>
    <scope>NUCLEOTIDE SEQUENCE</scope>
    <source>
        <strain evidence="2">JI</strain>
    </source>
</reference>
<dbReference type="Pfam" id="PF07833">
    <property type="entry name" value="Cu_amine_oxidN1"/>
    <property type="match status" value="1"/>
</dbReference>
<dbReference type="Proteomes" id="UP001154312">
    <property type="component" value="Unassembled WGS sequence"/>
</dbReference>
<keyword evidence="3" id="KW-1185">Reference proteome</keyword>